<dbReference type="GO" id="GO:0016567">
    <property type="term" value="P:protein ubiquitination"/>
    <property type="evidence" value="ECO:0007669"/>
    <property type="project" value="TreeGrafter"/>
</dbReference>
<evidence type="ECO:0000256" key="2">
    <source>
        <dbReference type="ARBA" id="ARBA00022737"/>
    </source>
</evidence>
<dbReference type="FunFam" id="1.10.750.20:FF:000001">
    <property type="entry name" value="Ankyrin repeat and SOCS box containing 1"/>
    <property type="match status" value="1"/>
</dbReference>
<dbReference type="PANTHER" id="PTHR24136">
    <property type="entry name" value="SOWAH (DROSOPHILA) HOMOLOG"/>
    <property type="match status" value="1"/>
</dbReference>
<name>A0AAE1CTG7_9GAST</name>
<feature type="domain" description="SOCS box" evidence="5">
    <location>
        <begin position="236"/>
        <end position="283"/>
    </location>
</feature>
<reference evidence="6" key="1">
    <citation type="journal article" date="2023" name="G3 (Bethesda)">
        <title>A reference genome for the long-term kleptoplast-retaining sea slug Elysia crispata morphotype clarki.</title>
        <authorList>
            <person name="Eastman K.E."/>
            <person name="Pendleton A.L."/>
            <person name="Shaikh M.A."/>
            <person name="Suttiyut T."/>
            <person name="Ogas R."/>
            <person name="Tomko P."/>
            <person name="Gavelis G."/>
            <person name="Widhalm J.R."/>
            <person name="Wisecaver J.H."/>
        </authorList>
    </citation>
    <scope>NUCLEOTIDE SEQUENCE</scope>
    <source>
        <strain evidence="6">ECLA1</strain>
    </source>
</reference>
<dbReference type="InterPro" id="IPR001496">
    <property type="entry name" value="SOCS_box"/>
</dbReference>
<dbReference type="AlphaFoldDB" id="A0AAE1CTG7"/>
<dbReference type="PROSITE" id="PS50225">
    <property type="entry name" value="SOCS"/>
    <property type="match status" value="1"/>
</dbReference>
<evidence type="ECO:0000313" key="6">
    <source>
        <dbReference type="EMBL" id="KAK3734433.1"/>
    </source>
</evidence>
<dbReference type="Gene3D" id="1.10.750.20">
    <property type="entry name" value="SOCS box"/>
    <property type="match status" value="1"/>
</dbReference>
<dbReference type="EMBL" id="JAWDGP010006848">
    <property type="protein sequence ID" value="KAK3734433.1"/>
    <property type="molecule type" value="Genomic_DNA"/>
</dbReference>
<dbReference type="InterPro" id="IPR002110">
    <property type="entry name" value="Ankyrin_rpt"/>
</dbReference>
<dbReference type="SMART" id="SM00969">
    <property type="entry name" value="SOCS_box"/>
    <property type="match status" value="1"/>
</dbReference>
<dbReference type="PROSITE" id="PS50088">
    <property type="entry name" value="ANK_REPEAT"/>
    <property type="match status" value="5"/>
</dbReference>
<dbReference type="SMART" id="SM00248">
    <property type="entry name" value="ANK"/>
    <property type="match status" value="6"/>
</dbReference>
<sequence>MSVDLDNIEYSASMISVKDDEYPLHRAAREGRYKDLNTLLDSGKHDVNKATFELVRPLHESCLAGHFDCTALLIKHGADVNLPNIDGATALCDACSSGCIQSVRLLLQNGANVNPPFLLTTPIHETVLKDNWACLKLLLEYGADLDKNDLHFGTPLHVAAYKGHFTSGGVLLQAGASPNLTKTHQTPLHLAARSQDFDFIRLLLEYGADVYAQDSRSFTASQLVPSSTSPCKTFLLDWERTPKSLHHHCRLVIRSALGPQRLKHLTELQVPKTLIRFLQHYVE</sequence>
<dbReference type="Gene3D" id="1.25.40.20">
    <property type="entry name" value="Ankyrin repeat-containing domain"/>
    <property type="match status" value="1"/>
</dbReference>
<dbReference type="Proteomes" id="UP001283361">
    <property type="component" value="Unassembled WGS sequence"/>
</dbReference>
<dbReference type="InterPro" id="IPR036770">
    <property type="entry name" value="Ankyrin_rpt-contain_sf"/>
</dbReference>
<feature type="repeat" description="ANK" evidence="4">
    <location>
        <begin position="53"/>
        <end position="85"/>
    </location>
</feature>
<keyword evidence="2" id="KW-0677">Repeat</keyword>
<protein>
    <recommendedName>
        <fullName evidence="5">SOCS box domain-containing protein</fullName>
    </recommendedName>
</protein>
<dbReference type="PANTHER" id="PTHR24136:SF53">
    <property type="entry name" value="ANKYRIN REPEAT AND SOCS BOX CONTAINING 13"/>
    <property type="match status" value="1"/>
</dbReference>
<dbReference type="GO" id="GO:0045732">
    <property type="term" value="P:positive regulation of protein catabolic process"/>
    <property type="evidence" value="ECO:0007669"/>
    <property type="project" value="TreeGrafter"/>
</dbReference>
<evidence type="ECO:0000313" key="7">
    <source>
        <dbReference type="Proteomes" id="UP001283361"/>
    </source>
</evidence>
<comment type="caution">
    <text evidence="6">The sequence shown here is derived from an EMBL/GenBank/DDBJ whole genome shotgun (WGS) entry which is preliminary data.</text>
</comment>
<feature type="repeat" description="ANK" evidence="4">
    <location>
        <begin position="86"/>
        <end position="114"/>
    </location>
</feature>
<evidence type="ECO:0000256" key="4">
    <source>
        <dbReference type="PROSITE-ProRule" id="PRU00023"/>
    </source>
</evidence>
<feature type="repeat" description="ANK" evidence="4">
    <location>
        <begin position="151"/>
        <end position="183"/>
    </location>
</feature>
<dbReference type="Pfam" id="PF07525">
    <property type="entry name" value="SOCS_box"/>
    <property type="match status" value="1"/>
</dbReference>
<dbReference type="CDD" id="cd03716">
    <property type="entry name" value="SOCS_ASB_like"/>
    <property type="match status" value="1"/>
</dbReference>
<keyword evidence="3 4" id="KW-0040">ANK repeat</keyword>
<dbReference type="Pfam" id="PF12796">
    <property type="entry name" value="Ank_2"/>
    <property type="match status" value="2"/>
</dbReference>
<feature type="repeat" description="ANK" evidence="4">
    <location>
        <begin position="183"/>
        <end position="215"/>
    </location>
</feature>
<keyword evidence="7" id="KW-1185">Reference proteome</keyword>
<organism evidence="6 7">
    <name type="scientific">Elysia crispata</name>
    <name type="common">lettuce slug</name>
    <dbReference type="NCBI Taxonomy" id="231223"/>
    <lineage>
        <taxon>Eukaryota</taxon>
        <taxon>Metazoa</taxon>
        <taxon>Spiralia</taxon>
        <taxon>Lophotrochozoa</taxon>
        <taxon>Mollusca</taxon>
        <taxon>Gastropoda</taxon>
        <taxon>Heterobranchia</taxon>
        <taxon>Euthyneura</taxon>
        <taxon>Panpulmonata</taxon>
        <taxon>Sacoglossa</taxon>
        <taxon>Placobranchoidea</taxon>
        <taxon>Plakobranchidae</taxon>
        <taxon>Elysia</taxon>
    </lineage>
</organism>
<gene>
    <name evidence="6" type="ORF">RRG08_029108</name>
</gene>
<dbReference type="PROSITE" id="PS50297">
    <property type="entry name" value="ANK_REP_REGION"/>
    <property type="match status" value="4"/>
</dbReference>
<dbReference type="InterPro" id="IPR036036">
    <property type="entry name" value="SOCS_box-like_dom_sf"/>
</dbReference>
<feature type="repeat" description="ANK" evidence="4">
    <location>
        <begin position="118"/>
        <end position="150"/>
    </location>
</feature>
<dbReference type="SUPFAM" id="SSF48403">
    <property type="entry name" value="Ankyrin repeat"/>
    <property type="match status" value="1"/>
</dbReference>
<comment type="similarity">
    <text evidence="1">Belongs to the ankyrin SOCS box (ASB) family.</text>
</comment>
<proteinExistence type="inferred from homology"/>
<evidence type="ECO:0000259" key="5">
    <source>
        <dbReference type="PROSITE" id="PS50225"/>
    </source>
</evidence>
<dbReference type="InterPro" id="IPR051573">
    <property type="entry name" value="Ankyrin-SOCS_box_domain"/>
</dbReference>
<evidence type="ECO:0000256" key="3">
    <source>
        <dbReference type="ARBA" id="ARBA00023043"/>
    </source>
</evidence>
<dbReference type="GO" id="GO:0035556">
    <property type="term" value="P:intracellular signal transduction"/>
    <property type="evidence" value="ECO:0007669"/>
    <property type="project" value="InterPro"/>
</dbReference>
<dbReference type="SUPFAM" id="SSF158235">
    <property type="entry name" value="SOCS box-like"/>
    <property type="match status" value="1"/>
</dbReference>
<evidence type="ECO:0000256" key="1">
    <source>
        <dbReference type="ARBA" id="ARBA00005949"/>
    </source>
</evidence>
<accession>A0AAE1CTG7</accession>